<keyword evidence="3" id="KW-1185">Reference proteome</keyword>
<dbReference type="Pfam" id="PF01636">
    <property type="entry name" value="APH"/>
    <property type="match status" value="1"/>
</dbReference>
<accession>A0AA39J2P7</accession>
<dbReference type="InterPro" id="IPR002575">
    <property type="entry name" value="Aminoglycoside_PTrfase"/>
</dbReference>
<dbReference type="PANTHER" id="PTHR21310">
    <property type="entry name" value="AMINOGLYCOSIDE PHOSPHOTRANSFERASE-RELATED-RELATED"/>
    <property type="match status" value="1"/>
</dbReference>
<reference evidence="2" key="1">
    <citation type="submission" date="2023-06" db="EMBL/GenBank/DDBJ databases">
        <authorList>
            <consortium name="Lawrence Berkeley National Laboratory"/>
            <person name="Ahrendt S."/>
            <person name="Sahu N."/>
            <person name="Indic B."/>
            <person name="Wong-Bajracharya J."/>
            <person name="Merenyi Z."/>
            <person name="Ke H.-M."/>
            <person name="Monk M."/>
            <person name="Kocsube S."/>
            <person name="Drula E."/>
            <person name="Lipzen A."/>
            <person name="Balint B."/>
            <person name="Henrissat B."/>
            <person name="Andreopoulos B."/>
            <person name="Martin F.M."/>
            <person name="Harder C.B."/>
            <person name="Rigling D."/>
            <person name="Ford K.L."/>
            <person name="Foster G.D."/>
            <person name="Pangilinan J."/>
            <person name="Papanicolaou A."/>
            <person name="Barry K."/>
            <person name="LaButti K."/>
            <person name="Viragh M."/>
            <person name="Koriabine M."/>
            <person name="Yan M."/>
            <person name="Riley R."/>
            <person name="Champramary S."/>
            <person name="Plett K.L."/>
            <person name="Tsai I.J."/>
            <person name="Slot J."/>
            <person name="Sipos G."/>
            <person name="Plett J."/>
            <person name="Nagy L.G."/>
            <person name="Grigoriev I.V."/>
        </authorList>
    </citation>
    <scope>NUCLEOTIDE SEQUENCE</scope>
    <source>
        <strain evidence="2">FPL87.14</strain>
    </source>
</reference>
<protein>
    <recommendedName>
        <fullName evidence="1">Aminoglycoside phosphotransferase domain-containing protein</fullName>
    </recommendedName>
</protein>
<dbReference type="SUPFAM" id="SSF56112">
    <property type="entry name" value="Protein kinase-like (PK-like)"/>
    <property type="match status" value="1"/>
</dbReference>
<evidence type="ECO:0000259" key="1">
    <source>
        <dbReference type="Pfam" id="PF01636"/>
    </source>
</evidence>
<name>A0AA39J2P7_9AGAR</name>
<organism evidence="2 3">
    <name type="scientific">Armillaria borealis</name>
    <dbReference type="NCBI Taxonomy" id="47425"/>
    <lineage>
        <taxon>Eukaryota</taxon>
        <taxon>Fungi</taxon>
        <taxon>Dikarya</taxon>
        <taxon>Basidiomycota</taxon>
        <taxon>Agaricomycotina</taxon>
        <taxon>Agaricomycetes</taxon>
        <taxon>Agaricomycetidae</taxon>
        <taxon>Agaricales</taxon>
        <taxon>Marasmiineae</taxon>
        <taxon>Physalacriaceae</taxon>
        <taxon>Armillaria</taxon>
    </lineage>
</organism>
<sequence length="394" mass="45626">MLYVTENTTVPIPYIQDHWSEPDIPLGHGEPYHLAYLVMDYIPGKTLEAIWPDLDSNRKAHIAIQFRGYVEQLRSLPPPPHLVGQITAITGRRRYDPLISRSFFDSFQSEASLNDFFLDRFSRMMGHGSIRIWSADFRKRLRGDHRIVFTHADFVRRNIIIGANDDVVAILDWVMAAFMPDVVDHYNDDGWKEFVSQFLDTYPDELALQNEMRDHYGWDHGDYDDRSQSFDLFLANLTILVNTSLPQQIPPRDVYPVAVAHYGVKTMRVKYWSILIVTKSSQIIFTRERTIKAHPHQICSRTNYNVNTSQDVSDVLKSTAYLDMVKVELIPKDQLENVKRIIQEAPVTLGDTNWDCCYWVISASQRLRNEGYSVEAKLLTGLQRELDEAVREDA</sequence>
<dbReference type="PANTHER" id="PTHR21310:SF58">
    <property type="entry name" value="AMINOGLYCOSIDE PHOSPHOTRANSFERASE DOMAIN-CONTAINING PROTEIN"/>
    <property type="match status" value="1"/>
</dbReference>
<evidence type="ECO:0000313" key="3">
    <source>
        <dbReference type="Proteomes" id="UP001175226"/>
    </source>
</evidence>
<dbReference type="EMBL" id="JAUEPT010000082">
    <property type="protein sequence ID" value="KAK0433333.1"/>
    <property type="molecule type" value="Genomic_DNA"/>
</dbReference>
<proteinExistence type="predicted"/>
<dbReference type="Proteomes" id="UP001175226">
    <property type="component" value="Unassembled WGS sequence"/>
</dbReference>
<dbReference type="InterPro" id="IPR051678">
    <property type="entry name" value="AGP_Transferase"/>
</dbReference>
<gene>
    <name evidence="2" type="ORF">EV421DRAFT_1997547</name>
</gene>
<dbReference type="InterPro" id="IPR011009">
    <property type="entry name" value="Kinase-like_dom_sf"/>
</dbReference>
<feature type="domain" description="Aminoglycoside phosphotransferase" evidence="1">
    <location>
        <begin position="31"/>
        <end position="188"/>
    </location>
</feature>
<dbReference type="AlphaFoldDB" id="A0AA39J2P7"/>
<evidence type="ECO:0000313" key="2">
    <source>
        <dbReference type="EMBL" id="KAK0433333.1"/>
    </source>
</evidence>
<comment type="caution">
    <text evidence="2">The sequence shown here is derived from an EMBL/GenBank/DDBJ whole genome shotgun (WGS) entry which is preliminary data.</text>
</comment>